<accession>A0A8X6YKQ3</accession>
<keyword evidence="3" id="KW-1185">Reference proteome</keyword>
<dbReference type="EMBL" id="BMAV01019607">
    <property type="protein sequence ID" value="GFY72691.1"/>
    <property type="molecule type" value="Genomic_DNA"/>
</dbReference>
<dbReference type="Proteomes" id="UP000886998">
    <property type="component" value="Unassembled WGS sequence"/>
</dbReference>
<proteinExistence type="predicted"/>
<organism evidence="2 3">
    <name type="scientific">Trichonephila inaurata madagascariensis</name>
    <dbReference type="NCBI Taxonomy" id="2747483"/>
    <lineage>
        <taxon>Eukaryota</taxon>
        <taxon>Metazoa</taxon>
        <taxon>Ecdysozoa</taxon>
        <taxon>Arthropoda</taxon>
        <taxon>Chelicerata</taxon>
        <taxon>Arachnida</taxon>
        <taxon>Araneae</taxon>
        <taxon>Araneomorphae</taxon>
        <taxon>Entelegynae</taxon>
        <taxon>Araneoidea</taxon>
        <taxon>Nephilidae</taxon>
        <taxon>Trichonephila</taxon>
        <taxon>Trichonephila inaurata</taxon>
    </lineage>
</organism>
<dbReference type="EMBL" id="BMAV01000659">
    <property type="protein sequence ID" value="GFY38120.1"/>
    <property type="molecule type" value="Genomic_DNA"/>
</dbReference>
<evidence type="ECO:0000313" key="1">
    <source>
        <dbReference type="EMBL" id="GFY38120.1"/>
    </source>
</evidence>
<comment type="caution">
    <text evidence="2">The sequence shown here is derived from an EMBL/GenBank/DDBJ whole genome shotgun (WGS) entry which is preliminary data.</text>
</comment>
<evidence type="ECO:0000313" key="3">
    <source>
        <dbReference type="Proteomes" id="UP000886998"/>
    </source>
</evidence>
<protein>
    <submittedName>
        <fullName evidence="2">Uncharacterized protein</fullName>
    </submittedName>
</protein>
<name>A0A8X6YKQ3_9ARAC</name>
<dbReference type="AlphaFoldDB" id="A0A8X6YKQ3"/>
<evidence type="ECO:0000313" key="2">
    <source>
        <dbReference type="EMBL" id="GFY72691.1"/>
    </source>
</evidence>
<sequence>MESIFLAFLLNRFRYSKSDSSDDGTAPHSPTFRTAPLSPLRHLLYPTGLRKAPTRGRVNEKKDVDADCGELYALHSSDLDIGMRRFFFSEEYLSRVARAQSVIALGNSSQGQGEFTEDRRTQNGPYQSEIRMLEKVYPNLLEKSIKNTEEIK</sequence>
<reference evidence="2" key="1">
    <citation type="submission" date="2020-08" db="EMBL/GenBank/DDBJ databases">
        <title>Multicomponent nature underlies the extraordinary mechanical properties of spider dragline silk.</title>
        <authorList>
            <person name="Kono N."/>
            <person name="Nakamura H."/>
            <person name="Mori M."/>
            <person name="Yoshida Y."/>
            <person name="Ohtoshi R."/>
            <person name="Malay A.D."/>
            <person name="Moran D.A.P."/>
            <person name="Tomita M."/>
            <person name="Numata K."/>
            <person name="Arakawa K."/>
        </authorList>
    </citation>
    <scope>NUCLEOTIDE SEQUENCE</scope>
</reference>
<gene>
    <name evidence="2" type="ORF">TNIN_288991</name>
    <name evidence="1" type="ORF">TNIN_80601</name>
</gene>